<protein>
    <submittedName>
        <fullName evidence="3">Insulin-degrading enzyme-like 1, peroxisomal</fullName>
    </submittedName>
</protein>
<comment type="caution">
    <text evidence="3">The sequence shown here is derived from an EMBL/GenBank/DDBJ whole genome shotgun (WGS) entry which is preliminary data.</text>
</comment>
<dbReference type="InterPro" id="IPR050626">
    <property type="entry name" value="Peptidase_M16"/>
</dbReference>
<accession>A0AAW2N784</accession>
<reference evidence="3" key="2">
    <citation type="journal article" date="2024" name="Plant">
        <title>Genomic evolution and insights into agronomic trait innovations of Sesamum species.</title>
        <authorList>
            <person name="Miao H."/>
            <person name="Wang L."/>
            <person name="Qu L."/>
            <person name="Liu H."/>
            <person name="Sun Y."/>
            <person name="Le M."/>
            <person name="Wang Q."/>
            <person name="Wei S."/>
            <person name="Zheng Y."/>
            <person name="Lin W."/>
            <person name="Duan Y."/>
            <person name="Cao H."/>
            <person name="Xiong S."/>
            <person name="Wang X."/>
            <person name="Wei L."/>
            <person name="Li C."/>
            <person name="Ma Q."/>
            <person name="Ju M."/>
            <person name="Zhao R."/>
            <person name="Li G."/>
            <person name="Mu C."/>
            <person name="Tian Q."/>
            <person name="Mei H."/>
            <person name="Zhang T."/>
            <person name="Gao T."/>
            <person name="Zhang H."/>
        </authorList>
    </citation>
    <scope>NUCLEOTIDE SEQUENCE</scope>
    <source>
        <strain evidence="3">G02</strain>
    </source>
</reference>
<dbReference type="EMBL" id="JACGWJ010000020">
    <property type="protein sequence ID" value="KAL0339660.1"/>
    <property type="molecule type" value="Genomic_DNA"/>
</dbReference>
<feature type="non-terminal residue" evidence="3">
    <location>
        <position position="1"/>
    </location>
</feature>
<dbReference type="GO" id="GO:0004222">
    <property type="term" value="F:metalloendopeptidase activity"/>
    <property type="evidence" value="ECO:0007669"/>
    <property type="project" value="TreeGrafter"/>
</dbReference>
<evidence type="ECO:0000259" key="2">
    <source>
        <dbReference type="Pfam" id="PF05193"/>
    </source>
</evidence>
<dbReference type="GO" id="GO:0005829">
    <property type="term" value="C:cytosol"/>
    <property type="evidence" value="ECO:0007669"/>
    <property type="project" value="TreeGrafter"/>
</dbReference>
<dbReference type="InterPro" id="IPR007863">
    <property type="entry name" value="Peptidase_M16_C"/>
</dbReference>
<reference evidence="3" key="1">
    <citation type="submission" date="2020-06" db="EMBL/GenBank/DDBJ databases">
        <authorList>
            <person name="Li T."/>
            <person name="Hu X."/>
            <person name="Zhang T."/>
            <person name="Song X."/>
            <person name="Zhang H."/>
            <person name="Dai N."/>
            <person name="Sheng W."/>
            <person name="Hou X."/>
            <person name="Wei L."/>
        </authorList>
    </citation>
    <scope>NUCLEOTIDE SEQUENCE</scope>
    <source>
        <strain evidence="3">G02</strain>
        <tissue evidence="3">Leaf</tissue>
    </source>
</reference>
<feature type="domain" description="Peptidase M16 C-terminal" evidence="2">
    <location>
        <begin position="1"/>
        <end position="62"/>
    </location>
</feature>
<dbReference type="AlphaFoldDB" id="A0AAW2N784"/>
<keyword evidence="1" id="KW-0479">Metal-binding</keyword>
<dbReference type="Gene3D" id="3.30.830.10">
    <property type="entry name" value="Metalloenzyme, LuxS/M16 peptidase-like"/>
    <property type="match status" value="1"/>
</dbReference>
<dbReference type="SUPFAM" id="SSF63411">
    <property type="entry name" value="LuxS/MPP-like metallohydrolase"/>
    <property type="match status" value="1"/>
</dbReference>
<dbReference type="GO" id="GO:0043171">
    <property type="term" value="P:peptide catabolic process"/>
    <property type="evidence" value="ECO:0007669"/>
    <property type="project" value="TreeGrafter"/>
</dbReference>
<dbReference type="Pfam" id="PF05193">
    <property type="entry name" value="Peptidase_M16_C"/>
    <property type="match status" value="1"/>
</dbReference>
<evidence type="ECO:0000256" key="1">
    <source>
        <dbReference type="ARBA" id="ARBA00022723"/>
    </source>
</evidence>
<dbReference type="GO" id="GO:0046872">
    <property type="term" value="F:metal ion binding"/>
    <property type="evidence" value="ECO:0007669"/>
    <property type="project" value="UniProtKB-KW"/>
</dbReference>
<sequence length="153" mass="17479">WATSLSAGESDSTYEFSFFRVVIDLTDAGHEHFEDIVALLFKYINLLQQSGTCKWIFDEVVELKRVSQRELIDFFNDYIKVGALQKKSLSVRVYGNTHSSEQQADNSQPAESNNVQIEDIFSFRRSRPLYGSFRGGFGHLKLKDIKSADQGQK</sequence>
<dbReference type="GO" id="GO:0051603">
    <property type="term" value="P:proteolysis involved in protein catabolic process"/>
    <property type="evidence" value="ECO:0007669"/>
    <property type="project" value="TreeGrafter"/>
</dbReference>
<dbReference type="GO" id="GO:0005739">
    <property type="term" value="C:mitochondrion"/>
    <property type="evidence" value="ECO:0007669"/>
    <property type="project" value="TreeGrafter"/>
</dbReference>
<evidence type="ECO:0000313" key="3">
    <source>
        <dbReference type="EMBL" id="KAL0339660.1"/>
    </source>
</evidence>
<gene>
    <name evidence="3" type="ORF">Sradi_4482800</name>
</gene>
<dbReference type="PANTHER" id="PTHR43690:SF18">
    <property type="entry name" value="INSULIN-DEGRADING ENZYME-RELATED"/>
    <property type="match status" value="1"/>
</dbReference>
<dbReference type="PANTHER" id="PTHR43690">
    <property type="entry name" value="NARDILYSIN"/>
    <property type="match status" value="1"/>
</dbReference>
<proteinExistence type="predicted"/>
<dbReference type="InterPro" id="IPR011249">
    <property type="entry name" value="Metalloenz_LuxS/M16"/>
</dbReference>
<name>A0AAW2N784_SESRA</name>
<organism evidence="3">
    <name type="scientific">Sesamum radiatum</name>
    <name type="common">Black benniseed</name>
    <dbReference type="NCBI Taxonomy" id="300843"/>
    <lineage>
        <taxon>Eukaryota</taxon>
        <taxon>Viridiplantae</taxon>
        <taxon>Streptophyta</taxon>
        <taxon>Embryophyta</taxon>
        <taxon>Tracheophyta</taxon>
        <taxon>Spermatophyta</taxon>
        <taxon>Magnoliopsida</taxon>
        <taxon>eudicotyledons</taxon>
        <taxon>Gunneridae</taxon>
        <taxon>Pentapetalae</taxon>
        <taxon>asterids</taxon>
        <taxon>lamiids</taxon>
        <taxon>Lamiales</taxon>
        <taxon>Pedaliaceae</taxon>
        <taxon>Sesamum</taxon>
    </lineage>
</organism>